<keyword evidence="2" id="KW-1185">Reference proteome</keyword>
<evidence type="ECO:0000313" key="1">
    <source>
        <dbReference type="EMBL" id="WHZ56048.1"/>
    </source>
</evidence>
<organism evidence="1 2">
    <name type="scientific">Metabacillus hrfriensis</name>
    <dbReference type="NCBI Taxonomy" id="3048891"/>
    <lineage>
        <taxon>Bacteria</taxon>
        <taxon>Bacillati</taxon>
        <taxon>Bacillota</taxon>
        <taxon>Bacilli</taxon>
        <taxon>Bacillales</taxon>
        <taxon>Bacillaceae</taxon>
        <taxon>Metabacillus</taxon>
    </lineage>
</organism>
<gene>
    <name evidence="1" type="ORF">QLQ22_15170</name>
</gene>
<evidence type="ECO:0000313" key="2">
    <source>
        <dbReference type="Proteomes" id="UP001226091"/>
    </source>
</evidence>
<dbReference type="EMBL" id="CP126116">
    <property type="protein sequence ID" value="WHZ56048.1"/>
    <property type="molecule type" value="Genomic_DNA"/>
</dbReference>
<dbReference type="Proteomes" id="UP001226091">
    <property type="component" value="Chromosome"/>
</dbReference>
<protein>
    <submittedName>
        <fullName evidence="1">Uncharacterized protein</fullName>
    </submittedName>
</protein>
<accession>A0ACD4R6R9</accession>
<proteinExistence type="predicted"/>
<name>A0ACD4R6R9_9BACI</name>
<reference evidence="2" key="1">
    <citation type="journal article" date="2025" name="Aquaculture">
        <title>Assessment of the bioflocculant production and safety properties of Metabacillus hrfriensis sp. nov. based on phenotypic and whole-genome sequencing analysis.</title>
        <authorList>
            <person name="Zhang R."/>
            <person name="Zhao Z."/>
            <person name="Luo L."/>
            <person name="Wang S."/>
            <person name="Guo K."/>
            <person name="Xu W."/>
        </authorList>
    </citation>
    <scope>NUCLEOTIDE SEQUENCE [LARGE SCALE GENOMIC DNA]</scope>
    <source>
        <strain evidence="2">CT-WN-B3</strain>
    </source>
</reference>
<sequence length="52" mass="5928">MLPSLKWERFQLKGFHGMYKMRDAAKLANTSKSKVSRILEAGLDIVCKEPGF</sequence>